<organism evidence="1 2">
    <name type="scientific">Lepidopterella palustris CBS 459.81</name>
    <dbReference type="NCBI Taxonomy" id="1314670"/>
    <lineage>
        <taxon>Eukaryota</taxon>
        <taxon>Fungi</taxon>
        <taxon>Dikarya</taxon>
        <taxon>Ascomycota</taxon>
        <taxon>Pezizomycotina</taxon>
        <taxon>Dothideomycetes</taxon>
        <taxon>Pleosporomycetidae</taxon>
        <taxon>Mytilinidiales</taxon>
        <taxon>Argynnaceae</taxon>
        <taxon>Lepidopterella</taxon>
    </lineage>
</organism>
<accession>A0A8E2JL24</accession>
<keyword evidence="2" id="KW-1185">Reference proteome</keyword>
<dbReference type="OrthoDB" id="3786552at2759"/>
<protein>
    <submittedName>
        <fullName evidence="1">Uncharacterized protein</fullName>
    </submittedName>
</protein>
<dbReference type="AlphaFoldDB" id="A0A8E2JL24"/>
<gene>
    <name evidence="1" type="ORF">K432DRAFT_455259</name>
</gene>
<dbReference type="EMBL" id="KV744806">
    <property type="protein sequence ID" value="OCK86373.1"/>
    <property type="molecule type" value="Genomic_DNA"/>
</dbReference>
<dbReference type="Proteomes" id="UP000250266">
    <property type="component" value="Unassembled WGS sequence"/>
</dbReference>
<evidence type="ECO:0000313" key="1">
    <source>
        <dbReference type="EMBL" id="OCK86373.1"/>
    </source>
</evidence>
<name>A0A8E2JL24_9PEZI</name>
<reference evidence="1 2" key="1">
    <citation type="journal article" date="2016" name="Nat. Commun.">
        <title>Ectomycorrhizal ecology is imprinted in the genome of the dominant symbiotic fungus Cenococcum geophilum.</title>
        <authorList>
            <consortium name="DOE Joint Genome Institute"/>
            <person name="Peter M."/>
            <person name="Kohler A."/>
            <person name="Ohm R.A."/>
            <person name="Kuo A."/>
            <person name="Krutzmann J."/>
            <person name="Morin E."/>
            <person name="Arend M."/>
            <person name="Barry K.W."/>
            <person name="Binder M."/>
            <person name="Choi C."/>
            <person name="Clum A."/>
            <person name="Copeland A."/>
            <person name="Grisel N."/>
            <person name="Haridas S."/>
            <person name="Kipfer T."/>
            <person name="LaButti K."/>
            <person name="Lindquist E."/>
            <person name="Lipzen A."/>
            <person name="Maire R."/>
            <person name="Meier B."/>
            <person name="Mihaltcheva S."/>
            <person name="Molinier V."/>
            <person name="Murat C."/>
            <person name="Poggeler S."/>
            <person name="Quandt C.A."/>
            <person name="Sperisen C."/>
            <person name="Tritt A."/>
            <person name="Tisserant E."/>
            <person name="Crous P.W."/>
            <person name="Henrissat B."/>
            <person name="Nehls U."/>
            <person name="Egli S."/>
            <person name="Spatafora J.W."/>
            <person name="Grigoriev I.V."/>
            <person name="Martin F.M."/>
        </authorList>
    </citation>
    <scope>NUCLEOTIDE SEQUENCE [LARGE SCALE GENOMIC DNA]</scope>
    <source>
        <strain evidence="1 2">CBS 459.81</strain>
    </source>
</reference>
<sequence length="86" mass="9864">MFWGCFSGKEKGPCLFWDKDWASINKQSCCEKIVPYHLWLALTKARPSAYAGWSTRPLNSIYAAGANRARYRDYLLACLLTRPQSN</sequence>
<evidence type="ECO:0000313" key="2">
    <source>
        <dbReference type="Proteomes" id="UP000250266"/>
    </source>
</evidence>
<proteinExistence type="predicted"/>